<gene>
    <name evidence="1" type="ORF">LCGC14_0537260</name>
</gene>
<dbReference type="EMBL" id="LAZR01000711">
    <property type="protein sequence ID" value="KKN59901.1"/>
    <property type="molecule type" value="Genomic_DNA"/>
</dbReference>
<organism evidence="1">
    <name type="scientific">marine sediment metagenome</name>
    <dbReference type="NCBI Taxonomy" id="412755"/>
    <lineage>
        <taxon>unclassified sequences</taxon>
        <taxon>metagenomes</taxon>
        <taxon>ecological metagenomes</taxon>
    </lineage>
</organism>
<name>A0A0F9UF92_9ZZZZ</name>
<comment type="caution">
    <text evidence="1">The sequence shown here is derived from an EMBL/GenBank/DDBJ whole genome shotgun (WGS) entry which is preliminary data.</text>
</comment>
<proteinExistence type="predicted"/>
<reference evidence="1" key="1">
    <citation type="journal article" date="2015" name="Nature">
        <title>Complex archaea that bridge the gap between prokaryotes and eukaryotes.</title>
        <authorList>
            <person name="Spang A."/>
            <person name="Saw J.H."/>
            <person name="Jorgensen S.L."/>
            <person name="Zaremba-Niedzwiedzka K."/>
            <person name="Martijn J."/>
            <person name="Lind A.E."/>
            <person name="van Eijk R."/>
            <person name="Schleper C."/>
            <person name="Guy L."/>
            <person name="Ettema T.J."/>
        </authorList>
    </citation>
    <scope>NUCLEOTIDE SEQUENCE</scope>
</reference>
<accession>A0A0F9UF92</accession>
<sequence>MAIDDMNIITNKTESLKTADFDTFKTALVAAGNRDTPATDTNIDTAVDQMVARWKNSTKKSISNAEWDAITLLCRKIYYQREDQKTTLSRGIWPVLKDNIL</sequence>
<dbReference type="AlphaFoldDB" id="A0A0F9UF92"/>
<protein>
    <submittedName>
        <fullName evidence="1">Uncharacterized protein</fullName>
    </submittedName>
</protein>
<evidence type="ECO:0000313" key="1">
    <source>
        <dbReference type="EMBL" id="KKN59901.1"/>
    </source>
</evidence>